<dbReference type="EMBL" id="BSPC01000043">
    <property type="protein sequence ID" value="GLS21109.1"/>
    <property type="molecule type" value="Genomic_DNA"/>
</dbReference>
<keyword evidence="3" id="KW-1185">Reference proteome</keyword>
<feature type="region of interest" description="Disordered" evidence="1">
    <location>
        <begin position="1"/>
        <end position="22"/>
    </location>
</feature>
<evidence type="ECO:0000256" key="1">
    <source>
        <dbReference type="SAM" id="MobiDB-lite"/>
    </source>
</evidence>
<proteinExistence type="predicted"/>
<accession>A0ABQ6CMZ8</accession>
<gene>
    <name evidence="2" type="ORF">GCM10007874_41260</name>
</gene>
<comment type="caution">
    <text evidence="2">The sequence shown here is derived from an EMBL/GenBank/DDBJ whole genome shotgun (WGS) entry which is preliminary data.</text>
</comment>
<organism evidence="2 3">
    <name type="scientific">Labrys miyagiensis</name>
    <dbReference type="NCBI Taxonomy" id="346912"/>
    <lineage>
        <taxon>Bacteria</taxon>
        <taxon>Pseudomonadati</taxon>
        <taxon>Pseudomonadota</taxon>
        <taxon>Alphaproteobacteria</taxon>
        <taxon>Hyphomicrobiales</taxon>
        <taxon>Xanthobacteraceae</taxon>
        <taxon>Labrys</taxon>
    </lineage>
</organism>
<evidence type="ECO:0000313" key="2">
    <source>
        <dbReference type="EMBL" id="GLS21109.1"/>
    </source>
</evidence>
<name>A0ABQ6CMZ8_9HYPH</name>
<sequence length="118" mass="12389">MVHPEALGGGPHRASTRDGKKVANVIPVDHGAIRHRRGAPSKPVSNTSNSISYVGSTAVIIARADKRGPIPNGGHRTWRLASIAQPDGFRTTDVRASALTAYLGRTHVEALGGPLRTA</sequence>
<evidence type="ECO:0000313" key="3">
    <source>
        <dbReference type="Proteomes" id="UP001156882"/>
    </source>
</evidence>
<protein>
    <submittedName>
        <fullName evidence="2">Uncharacterized protein</fullName>
    </submittedName>
</protein>
<reference evidence="3" key="1">
    <citation type="journal article" date="2019" name="Int. J. Syst. Evol. Microbiol.">
        <title>The Global Catalogue of Microorganisms (GCM) 10K type strain sequencing project: providing services to taxonomists for standard genome sequencing and annotation.</title>
        <authorList>
            <consortium name="The Broad Institute Genomics Platform"/>
            <consortium name="The Broad Institute Genome Sequencing Center for Infectious Disease"/>
            <person name="Wu L."/>
            <person name="Ma J."/>
        </authorList>
    </citation>
    <scope>NUCLEOTIDE SEQUENCE [LARGE SCALE GENOMIC DNA]</scope>
    <source>
        <strain evidence="3">NBRC 101365</strain>
    </source>
</reference>
<dbReference type="Proteomes" id="UP001156882">
    <property type="component" value="Unassembled WGS sequence"/>
</dbReference>